<dbReference type="KEGG" id="knv:Pan216_45780"/>
<name>A0A518B9T6_9BACT</name>
<sequence length="117" mass="12869">MPKKQKRPPEGGLSVERIALHFHRLHASHRGEQGEAKVPSVILAADVDQGLDQAITDAIRLDEPVFRGVQIGEQRRDLFSYLGILVGGYRRGFALFIPPIARNQPSGVGSTHHALET</sequence>
<dbReference type="AlphaFoldDB" id="A0A518B9T6"/>
<proteinExistence type="predicted"/>
<accession>A0A518B9T6</accession>
<gene>
    <name evidence="1" type="ORF">Pan216_45780</name>
</gene>
<evidence type="ECO:0000313" key="2">
    <source>
        <dbReference type="Proteomes" id="UP000317093"/>
    </source>
</evidence>
<dbReference type="Proteomes" id="UP000317093">
    <property type="component" value="Chromosome"/>
</dbReference>
<reference evidence="1 2" key="1">
    <citation type="submission" date="2019-02" db="EMBL/GenBank/DDBJ databases">
        <title>Deep-cultivation of Planctomycetes and their phenomic and genomic characterization uncovers novel biology.</title>
        <authorList>
            <person name="Wiegand S."/>
            <person name="Jogler M."/>
            <person name="Boedeker C."/>
            <person name="Pinto D."/>
            <person name="Vollmers J."/>
            <person name="Rivas-Marin E."/>
            <person name="Kohn T."/>
            <person name="Peeters S.H."/>
            <person name="Heuer A."/>
            <person name="Rast P."/>
            <person name="Oberbeckmann S."/>
            <person name="Bunk B."/>
            <person name="Jeske O."/>
            <person name="Meyerdierks A."/>
            <person name="Storesund J.E."/>
            <person name="Kallscheuer N."/>
            <person name="Luecker S."/>
            <person name="Lage O.M."/>
            <person name="Pohl T."/>
            <person name="Merkel B.J."/>
            <person name="Hornburger P."/>
            <person name="Mueller R.-W."/>
            <person name="Bruemmer F."/>
            <person name="Labrenz M."/>
            <person name="Spormann A.M."/>
            <person name="Op den Camp H."/>
            <person name="Overmann J."/>
            <person name="Amann R."/>
            <person name="Jetten M.S.M."/>
            <person name="Mascher T."/>
            <person name="Medema M.H."/>
            <person name="Devos D.P."/>
            <person name="Kaster A.-K."/>
            <person name="Ovreas L."/>
            <person name="Rohde M."/>
            <person name="Galperin M.Y."/>
            <person name="Jogler C."/>
        </authorList>
    </citation>
    <scope>NUCLEOTIDE SEQUENCE [LARGE SCALE GENOMIC DNA]</scope>
    <source>
        <strain evidence="1 2">Pan216</strain>
    </source>
</reference>
<evidence type="ECO:0000313" key="1">
    <source>
        <dbReference type="EMBL" id="QDU63697.1"/>
    </source>
</evidence>
<dbReference type="EMBL" id="CP036279">
    <property type="protein sequence ID" value="QDU63697.1"/>
    <property type="molecule type" value="Genomic_DNA"/>
</dbReference>
<organism evidence="1 2">
    <name type="scientific">Kolteria novifilia</name>
    <dbReference type="NCBI Taxonomy" id="2527975"/>
    <lineage>
        <taxon>Bacteria</taxon>
        <taxon>Pseudomonadati</taxon>
        <taxon>Planctomycetota</taxon>
        <taxon>Planctomycetia</taxon>
        <taxon>Kolteriales</taxon>
        <taxon>Kolteriaceae</taxon>
        <taxon>Kolteria</taxon>
    </lineage>
</organism>
<protein>
    <submittedName>
        <fullName evidence="1">Uncharacterized protein</fullName>
    </submittedName>
</protein>
<keyword evidence="2" id="KW-1185">Reference proteome</keyword>